<dbReference type="Pfam" id="PF00085">
    <property type="entry name" value="Thioredoxin"/>
    <property type="match status" value="1"/>
</dbReference>
<dbReference type="PROSITE" id="PS00194">
    <property type="entry name" value="THIOREDOXIN_1"/>
    <property type="match status" value="1"/>
</dbReference>
<evidence type="ECO:0000256" key="3">
    <source>
        <dbReference type="ARBA" id="ARBA00022448"/>
    </source>
</evidence>
<dbReference type="GO" id="GO:0045454">
    <property type="term" value="P:cell redox homeostasis"/>
    <property type="evidence" value="ECO:0007669"/>
    <property type="project" value="TreeGrafter"/>
</dbReference>
<dbReference type="AlphaFoldDB" id="A0A927JBJ8"/>
<evidence type="ECO:0000256" key="5">
    <source>
        <dbReference type="ARBA" id="ARBA00023157"/>
    </source>
</evidence>
<dbReference type="InterPro" id="IPR017937">
    <property type="entry name" value="Thioredoxin_CS"/>
</dbReference>
<keyword evidence="9" id="KW-1185">Reference proteome</keyword>
<organism evidence="8 9">
    <name type="scientific">Lolliginicoccus lacisalsi</name>
    <dbReference type="NCBI Taxonomy" id="2742202"/>
    <lineage>
        <taxon>Bacteria</taxon>
        <taxon>Bacillati</taxon>
        <taxon>Actinomycetota</taxon>
        <taxon>Actinomycetes</taxon>
        <taxon>Mycobacteriales</taxon>
        <taxon>Hoyosellaceae</taxon>
        <taxon>Lolliginicoccus</taxon>
    </lineage>
</organism>
<dbReference type="Gene3D" id="3.40.30.10">
    <property type="entry name" value="Glutaredoxin"/>
    <property type="match status" value="1"/>
</dbReference>
<keyword evidence="3" id="KW-0813">Transport</keyword>
<name>A0A927JBJ8_9ACTN</name>
<dbReference type="GO" id="GO:0005829">
    <property type="term" value="C:cytosol"/>
    <property type="evidence" value="ECO:0007669"/>
    <property type="project" value="TreeGrafter"/>
</dbReference>
<dbReference type="PANTHER" id="PTHR45663">
    <property type="entry name" value="GEO12009P1"/>
    <property type="match status" value="1"/>
</dbReference>
<proteinExistence type="inferred from homology"/>
<sequence>MTGIIILGSATAIATAVGLLWQRRHGSVIATGPATHERAPHHEGLAEAGVLPGHPTVVHFTAVWCGPCAAVRRVIEDTLPEFPEVTHIELDIDEHAQLGRDLSILSLPTTLLFDTHGHQRFRIPGVPTREALSEALVSVSGQQG</sequence>
<protein>
    <submittedName>
        <fullName evidence="8">Thioredoxin family protein</fullName>
    </submittedName>
</protein>
<evidence type="ECO:0000313" key="8">
    <source>
        <dbReference type="EMBL" id="MBD8505860.1"/>
    </source>
</evidence>
<evidence type="ECO:0000256" key="1">
    <source>
        <dbReference type="ARBA" id="ARBA00003318"/>
    </source>
</evidence>
<feature type="domain" description="Thioredoxin" evidence="7">
    <location>
        <begin position="8"/>
        <end position="141"/>
    </location>
</feature>
<gene>
    <name evidence="8" type="ORF">HT102_05105</name>
</gene>
<dbReference type="PROSITE" id="PS51352">
    <property type="entry name" value="THIOREDOXIN_2"/>
    <property type="match status" value="1"/>
</dbReference>
<evidence type="ECO:0000259" key="7">
    <source>
        <dbReference type="PROSITE" id="PS51352"/>
    </source>
</evidence>
<dbReference type="CDD" id="cd02947">
    <property type="entry name" value="TRX_family"/>
    <property type="match status" value="1"/>
</dbReference>
<dbReference type="GO" id="GO:0015035">
    <property type="term" value="F:protein-disulfide reductase activity"/>
    <property type="evidence" value="ECO:0007669"/>
    <property type="project" value="TreeGrafter"/>
</dbReference>
<reference evidence="8" key="1">
    <citation type="submission" date="2020-09" db="EMBL/GenBank/DDBJ databases">
        <title>Hoyosella lacisalsi sp. nov., a halotolerant actinobacterium isolated from soil of Lake Gudzhirganskoe.</title>
        <authorList>
            <person name="Yang Q."/>
            <person name="Guo P.Y."/>
            <person name="Liu S.W."/>
            <person name="Li F.N."/>
            <person name="Sun C.H."/>
        </authorList>
    </citation>
    <scope>NUCLEOTIDE SEQUENCE</scope>
    <source>
        <strain evidence="8">G463</strain>
    </source>
</reference>
<dbReference type="EMBL" id="JACYWE010000002">
    <property type="protein sequence ID" value="MBD8505860.1"/>
    <property type="molecule type" value="Genomic_DNA"/>
</dbReference>
<dbReference type="RefSeq" id="WP_192038314.1">
    <property type="nucleotide sequence ID" value="NZ_JACYWE010000002.1"/>
</dbReference>
<comment type="similarity">
    <text evidence="2">Belongs to the thioredoxin family.</text>
</comment>
<accession>A0A927JBJ8</accession>
<dbReference type="PANTHER" id="PTHR45663:SF11">
    <property type="entry name" value="GEO12009P1"/>
    <property type="match status" value="1"/>
</dbReference>
<keyword evidence="6" id="KW-0676">Redox-active center</keyword>
<evidence type="ECO:0000313" key="9">
    <source>
        <dbReference type="Proteomes" id="UP000642993"/>
    </source>
</evidence>
<evidence type="ECO:0000256" key="2">
    <source>
        <dbReference type="ARBA" id="ARBA00008987"/>
    </source>
</evidence>
<keyword evidence="5" id="KW-1015">Disulfide bond</keyword>
<keyword evidence="4" id="KW-0249">Electron transport</keyword>
<dbReference type="Proteomes" id="UP000642993">
    <property type="component" value="Unassembled WGS sequence"/>
</dbReference>
<dbReference type="InterPro" id="IPR013766">
    <property type="entry name" value="Thioredoxin_domain"/>
</dbReference>
<evidence type="ECO:0000256" key="6">
    <source>
        <dbReference type="ARBA" id="ARBA00023284"/>
    </source>
</evidence>
<dbReference type="InterPro" id="IPR036249">
    <property type="entry name" value="Thioredoxin-like_sf"/>
</dbReference>
<comment type="caution">
    <text evidence="8">The sequence shown here is derived from an EMBL/GenBank/DDBJ whole genome shotgun (WGS) entry which is preliminary data.</text>
</comment>
<evidence type="ECO:0000256" key="4">
    <source>
        <dbReference type="ARBA" id="ARBA00022982"/>
    </source>
</evidence>
<dbReference type="SUPFAM" id="SSF52833">
    <property type="entry name" value="Thioredoxin-like"/>
    <property type="match status" value="1"/>
</dbReference>
<comment type="function">
    <text evidence="1">Participates in various redox reactions through the reversible oxidation of its active center dithiol to a disulfide and catalyzes dithiol-disulfide exchange reactions.</text>
</comment>